<evidence type="ECO:0000313" key="9">
    <source>
        <dbReference type="EMBL" id="QIW95526.1"/>
    </source>
</evidence>
<dbReference type="PROSITE" id="PS51471">
    <property type="entry name" value="FE2OG_OXY"/>
    <property type="match status" value="1"/>
</dbReference>
<dbReference type="EMBL" id="CP051139">
    <property type="protein sequence ID" value="QIW95526.1"/>
    <property type="molecule type" value="Genomic_DNA"/>
</dbReference>
<evidence type="ECO:0000256" key="7">
    <source>
        <dbReference type="ARBA" id="ARBA00023242"/>
    </source>
</evidence>
<dbReference type="InterPro" id="IPR005123">
    <property type="entry name" value="Oxoglu/Fe-dep_dioxygenase_dom"/>
</dbReference>
<dbReference type="GO" id="GO:0005634">
    <property type="term" value="C:nucleus"/>
    <property type="evidence" value="ECO:0007669"/>
    <property type="project" value="UniProtKB-SubCell"/>
</dbReference>
<dbReference type="Pfam" id="PF13532">
    <property type="entry name" value="2OG-FeII_Oxy_2"/>
    <property type="match status" value="1"/>
</dbReference>
<reference evidence="9 10" key="1">
    <citation type="journal article" date="2016" name="Sci. Rep.">
        <title>Peltaster fructicola genome reveals evolution from an invasive phytopathogen to an ectophytic parasite.</title>
        <authorList>
            <person name="Xu C."/>
            <person name="Chen H."/>
            <person name="Gleason M.L."/>
            <person name="Xu J.R."/>
            <person name="Liu H."/>
            <person name="Zhang R."/>
            <person name="Sun G."/>
        </authorList>
    </citation>
    <scope>NUCLEOTIDE SEQUENCE [LARGE SCALE GENOMIC DNA]</scope>
    <source>
        <strain evidence="9 10">LNHT1506</strain>
    </source>
</reference>
<evidence type="ECO:0000256" key="4">
    <source>
        <dbReference type="ARBA" id="ARBA00022964"/>
    </source>
</evidence>
<evidence type="ECO:0000256" key="1">
    <source>
        <dbReference type="ARBA" id="ARBA00004123"/>
    </source>
</evidence>
<dbReference type="OrthoDB" id="412814at2759"/>
<comment type="subcellular location">
    <subcellularLocation>
        <location evidence="1">Nucleus</location>
    </subcellularLocation>
</comment>
<dbReference type="Proteomes" id="UP000503462">
    <property type="component" value="Chromosome 1"/>
</dbReference>
<keyword evidence="10" id="KW-1185">Reference proteome</keyword>
<comment type="similarity">
    <text evidence="2">Belongs to the alkB family.</text>
</comment>
<keyword evidence="5" id="KW-0560">Oxidoreductase</keyword>
<sequence length="238" mass="26588">MESLSNYLIKNTPPSMYYMPNFISHSEEESILQKIPAQRWISLSNRRLQAIPTQLTAKNILLASKLPAWLEKPIIERLNRLKVFEGAPHGINHCLVNEYLPGQGIMPHEDGDAYYPIVATVSLGGTIVLDVTTKNAGTDNEPASRQDEAMSWRVIQEPRSLLITTGSAYVDTLHGIAERDVDRDLTTSSVANWDLLAKPELFEEDGGQNRRTPRISLTLRDVNKVSSAGNRVFGRPKP</sequence>
<dbReference type="GO" id="GO:0051213">
    <property type="term" value="F:dioxygenase activity"/>
    <property type="evidence" value="ECO:0007669"/>
    <property type="project" value="UniProtKB-KW"/>
</dbReference>
<organism evidence="9 10">
    <name type="scientific">Peltaster fructicola</name>
    <dbReference type="NCBI Taxonomy" id="286661"/>
    <lineage>
        <taxon>Eukaryota</taxon>
        <taxon>Fungi</taxon>
        <taxon>Dikarya</taxon>
        <taxon>Ascomycota</taxon>
        <taxon>Pezizomycotina</taxon>
        <taxon>Dothideomycetes</taxon>
        <taxon>Dothideomycetes incertae sedis</taxon>
        <taxon>Peltaster</taxon>
    </lineage>
</organism>
<dbReference type="GO" id="GO:0046872">
    <property type="term" value="F:metal ion binding"/>
    <property type="evidence" value="ECO:0007669"/>
    <property type="project" value="UniProtKB-KW"/>
</dbReference>
<evidence type="ECO:0000256" key="5">
    <source>
        <dbReference type="ARBA" id="ARBA00023002"/>
    </source>
</evidence>
<dbReference type="PANTHER" id="PTHR46030">
    <property type="entry name" value="ALPHA-KETOGLUTARATE-DEPENDENT DIOXYGENASE ALKB HOMOLOG 6"/>
    <property type="match status" value="1"/>
</dbReference>
<dbReference type="PANTHER" id="PTHR46030:SF1">
    <property type="entry name" value="ALPHA-KETOGLUTARATE-DEPENDENT DIOXYGENASE ALKB HOMOLOG 6"/>
    <property type="match status" value="1"/>
</dbReference>
<keyword evidence="7" id="KW-0539">Nucleus</keyword>
<keyword evidence="4" id="KW-0223">Dioxygenase</keyword>
<keyword evidence="6" id="KW-0408">Iron</keyword>
<evidence type="ECO:0000313" key="10">
    <source>
        <dbReference type="Proteomes" id="UP000503462"/>
    </source>
</evidence>
<protein>
    <recommendedName>
        <fullName evidence="8">Fe2OG dioxygenase domain-containing protein</fullName>
    </recommendedName>
</protein>
<name>A0A6H0XLA2_9PEZI</name>
<feature type="domain" description="Fe2OG dioxygenase" evidence="8">
    <location>
        <begin position="90"/>
        <end position="223"/>
    </location>
</feature>
<dbReference type="InterPro" id="IPR037151">
    <property type="entry name" value="AlkB-like_sf"/>
</dbReference>
<dbReference type="AlphaFoldDB" id="A0A6H0XLA2"/>
<dbReference type="InterPro" id="IPR032862">
    <property type="entry name" value="ALKBH6"/>
</dbReference>
<evidence type="ECO:0000256" key="6">
    <source>
        <dbReference type="ARBA" id="ARBA00023004"/>
    </source>
</evidence>
<dbReference type="Gene3D" id="2.60.120.590">
    <property type="entry name" value="Alpha-ketoglutarate-dependent dioxygenase AlkB-like"/>
    <property type="match status" value="1"/>
</dbReference>
<proteinExistence type="inferred from homology"/>
<dbReference type="InterPro" id="IPR027450">
    <property type="entry name" value="AlkB-like"/>
</dbReference>
<evidence type="ECO:0000256" key="2">
    <source>
        <dbReference type="ARBA" id="ARBA00007879"/>
    </source>
</evidence>
<dbReference type="SUPFAM" id="SSF51197">
    <property type="entry name" value="Clavaminate synthase-like"/>
    <property type="match status" value="1"/>
</dbReference>
<keyword evidence="3" id="KW-0479">Metal-binding</keyword>
<accession>A0A6H0XLA2</accession>
<evidence type="ECO:0000259" key="8">
    <source>
        <dbReference type="PROSITE" id="PS51471"/>
    </source>
</evidence>
<gene>
    <name evidence="9" type="ORF">AMS68_001044</name>
</gene>
<evidence type="ECO:0000256" key="3">
    <source>
        <dbReference type="ARBA" id="ARBA00022723"/>
    </source>
</evidence>